<feature type="chain" id="PRO_5022911525" evidence="1">
    <location>
        <begin position="18"/>
        <end position="203"/>
    </location>
</feature>
<feature type="signal peptide" evidence="1">
    <location>
        <begin position="1"/>
        <end position="17"/>
    </location>
</feature>
<protein>
    <submittedName>
        <fullName evidence="2">Uncharacterized protein</fullName>
    </submittedName>
</protein>
<organism evidence="2 3">
    <name type="scientific">Lentinus tigrinus ALCF2SS1-6</name>
    <dbReference type="NCBI Taxonomy" id="1328759"/>
    <lineage>
        <taxon>Eukaryota</taxon>
        <taxon>Fungi</taxon>
        <taxon>Dikarya</taxon>
        <taxon>Basidiomycota</taxon>
        <taxon>Agaricomycotina</taxon>
        <taxon>Agaricomycetes</taxon>
        <taxon>Polyporales</taxon>
        <taxon>Polyporaceae</taxon>
        <taxon>Lentinus</taxon>
    </lineage>
</organism>
<reference evidence="2" key="1">
    <citation type="journal article" date="2018" name="Genome Biol. Evol.">
        <title>Genomics and development of Lentinus tigrinus, a white-rot wood-decaying mushroom with dimorphic fruiting bodies.</title>
        <authorList>
            <person name="Wu B."/>
            <person name="Xu Z."/>
            <person name="Knudson A."/>
            <person name="Carlson A."/>
            <person name="Chen N."/>
            <person name="Kovaka S."/>
            <person name="LaButti K."/>
            <person name="Lipzen A."/>
            <person name="Pennachio C."/>
            <person name="Riley R."/>
            <person name="Schakwitz W."/>
            <person name="Umezawa K."/>
            <person name="Ohm R.A."/>
            <person name="Grigoriev I.V."/>
            <person name="Nagy L.G."/>
            <person name="Gibbons J."/>
            <person name="Hibbett D."/>
        </authorList>
    </citation>
    <scope>NUCLEOTIDE SEQUENCE [LARGE SCALE GENOMIC DNA]</scope>
    <source>
        <strain evidence="2">ALCF2SS1-6</strain>
    </source>
</reference>
<sequence length="203" mass="21086">MFASLLTLALAASSVFALPSALPRQTTSLCDPDGPTFGNGGPYTIAAINKTDIGSDVPGIRLVFGPPIATDNKNRRSLSTIDTYSKVEFPTVKLEDGALVGLNADGTIGAVDLDVDAGNPTVWAPTNTGAAKVYCGLVGTSPHGGNPVHPLLALHDDADSFSLCTASSEFFPEPLDVLVYKAEDNGLYDFASCREVAVQLVDA</sequence>
<keyword evidence="1" id="KW-0732">Signal</keyword>
<dbReference type="EMBL" id="ML122264">
    <property type="protein sequence ID" value="RPD60888.1"/>
    <property type="molecule type" value="Genomic_DNA"/>
</dbReference>
<name>A0A5C2SC92_9APHY</name>
<keyword evidence="3" id="KW-1185">Reference proteome</keyword>
<dbReference type="AlphaFoldDB" id="A0A5C2SC92"/>
<proteinExistence type="predicted"/>
<dbReference type="OrthoDB" id="2746457at2759"/>
<evidence type="ECO:0000313" key="2">
    <source>
        <dbReference type="EMBL" id="RPD60888.1"/>
    </source>
</evidence>
<evidence type="ECO:0000256" key="1">
    <source>
        <dbReference type="SAM" id="SignalP"/>
    </source>
</evidence>
<gene>
    <name evidence="2" type="ORF">L227DRAFT_86344</name>
</gene>
<accession>A0A5C2SC92</accession>
<dbReference type="Proteomes" id="UP000313359">
    <property type="component" value="Unassembled WGS sequence"/>
</dbReference>
<evidence type="ECO:0000313" key="3">
    <source>
        <dbReference type="Proteomes" id="UP000313359"/>
    </source>
</evidence>